<organism evidence="2 3">
    <name type="scientific">Desulfoscipio gibsoniae DSM 7213</name>
    <dbReference type="NCBI Taxonomy" id="767817"/>
    <lineage>
        <taxon>Bacteria</taxon>
        <taxon>Bacillati</taxon>
        <taxon>Bacillota</taxon>
        <taxon>Clostridia</taxon>
        <taxon>Eubacteriales</taxon>
        <taxon>Desulfallaceae</taxon>
        <taxon>Desulfoscipio</taxon>
    </lineage>
</organism>
<gene>
    <name evidence="2" type="ORF">Desgi_3207</name>
</gene>
<feature type="transmembrane region" description="Helical" evidence="1">
    <location>
        <begin position="138"/>
        <end position="167"/>
    </location>
</feature>
<keyword evidence="1" id="KW-0472">Membrane</keyword>
<feature type="transmembrane region" description="Helical" evidence="1">
    <location>
        <begin position="240"/>
        <end position="257"/>
    </location>
</feature>
<proteinExistence type="predicted"/>
<name>R4KSJ9_9FIRM</name>
<feature type="transmembrane region" description="Helical" evidence="1">
    <location>
        <begin position="90"/>
        <end position="118"/>
    </location>
</feature>
<accession>R4KSJ9</accession>
<dbReference type="EMBL" id="CP003273">
    <property type="protein sequence ID" value="AGL02561.1"/>
    <property type="molecule type" value="Genomic_DNA"/>
</dbReference>
<keyword evidence="1" id="KW-1133">Transmembrane helix</keyword>
<protein>
    <recommendedName>
        <fullName evidence="4">ABC-2 family transporter protein</fullName>
    </recommendedName>
</protein>
<sequence>MNPWLNLLYKEYRMSRSSFPILMGVLFIGVLCMQFLSQRYPSETGLFSIIYLLSLVCAFALFCPAVFMFTSISHELKRAPHLWFHCPQPAWMLLSAKLVTGLVYMLVLLLVESILVYWLFNSYSPEQTGITKTNMASFITGIGAYVALAVVNFGLYLASWATLLAVVNARGRNLWPAVLAIFFAATWGINRFEKTWFFEKLTHWGTIQANTLLFNGEYLLSSGNINISFAAGQIYTGENLFYLVLAISIFALSAWLINRKVEV</sequence>
<dbReference type="OrthoDB" id="1786466at2"/>
<evidence type="ECO:0000256" key="1">
    <source>
        <dbReference type="SAM" id="Phobius"/>
    </source>
</evidence>
<evidence type="ECO:0000313" key="3">
    <source>
        <dbReference type="Proteomes" id="UP000013520"/>
    </source>
</evidence>
<feature type="transmembrane region" description="Helical" evidence="1">
    <location>
        <begin position="21"/>
        <end position="37"/>
    </location>
</feature>
<reference evidence="2 3" key="1">
    <citation type="submission" date="2012-01" db="EMBL/GenBank/DDBJ databases">
        <title>Complete sequence of Desulfotomaculum gibsoniae DSM 7213.</title>
        <authorList>
            <consortium name="US DOE Joint Genome Institute"/>
            <person name="Lucas S."/>
            <person name="Han J."/>
            <person name="Lapidus A."/>
            <person name="Cheng J.-F."/>
            <person name="Goodwin L."/>
            <person name="Pitluck S."/>
            <person name="Peters L."/>
            <person name="Ovchinnikova G."/>
            <person name="Teshima H."/>
            <person name="Detter J.C."/>
            <person name="Han C."/>
            <person name="Tapia R."/>
            <person name="Land M."/>
            <person name="Hauser L."/>
            <person name="Kyrpides N."/>
            <person name="Ivanova N."/>
            <person name="Pagani I."/>
            <person name="Parshina S."/>
            <person name="Plugge C."/>
            <person name="Muyzer G."/>
            <person name="Kuever J."/>
            <person name="Ivanova A."/>
            <person name="Nazina T."/>
            <person name="Klenk H.-P."/>
            <person name="Brambilla E."/>
            <person name="Spring S."/>
            <person name="Stams A.F."/>
            <person name="Woyke T."/>
        </authorList>
    </citation>
    <scope>NUCLEOTIDE SEQUENCE [LARGE SCALE GENOMIC DNA]</scope>
    <source>
        <strain evidence="2 3">DSM 7213</strain>
    </source>
</reference>
<feature type="transmembrane region" description="Helical" evidence="1">
    <location>
        <begin position="49"/>
        <end position="69"/>
    </location>
</feature>
<dbReference type="RefSeq" id="WP_006524093.1">
    <property type="nucleotide sequence ID" value="NC_021184.1"/>
</dbReference>
<dbReference type="Proteomes" id="UP000013520">
    <property type="component" value="Chromosome"/>
</dbReference>
<evidence type="ECO:0000313" key="2">
    <source>
        <dbReference type="EMBL" id="AGL02561.1"/>
    </source>
</evidence>
<feature type="transmembrane region" description="Helical" evidence="1">
    <location>
        <begin position="174"/>
        <end position="192"/>
    </location>
</feature>
<keyword evidence="3" id="KW-1185">Reference proteome</keyword>
<dbReference type="KEGG" id="dgi:Desgi_3207"/>
<dbReference type="HOGENOM" id="CLU_093430_0_0_9"/>
<keyword evidence="1" id="KW-0812">Transmembrane</keyword>
<dbReference type="AlphaFoldDB" id="R4KSJ9"/>
<evidence type="ECO:0008006" key="4">
    <source>
        <dbReference type="Google" id="ProtNLM"/>
    </source>
</evidence>
<dbReference type="STRING" id="767817.Desgi_3207"/>